<protein>
    <submittedName>
        <fullName evidence="1">Uncharacterized protein</fullName>
    </submittedName>
</protein>
<dbReference type="EMBL" id="NFZT01000001">
    <property type="protein sequence ID" value="OWV32900.1"/>
    <property type="molecule type" value="Genomic_DNA"/>
</dbReference>
<organism evidence="1 2">
    <name type="scientific">Pacificimonas flava</name>
    <dbReference type="NCBI Taxonomy" id="1234595"/>
    <lineage>
        <taxon>Bacteria</taxon>
        <taxon>Pseudomonadati</taxon>
        <taxon>Pseudomonadota</taxon>
        <taxon>Alphaproteobacteria</taxon>
        <taxon>Sphingomonadales</taxon>
        <taxon>Sphingosinicellaceae</taxon>
        <taxon>Pacificimonas</taxon>
    </lineage>
</organism>
<reference evidence="2" key="1">
    <citation type="submission" date="2017-05" db="EMBL/GenBank/DDBJ databases">
        <authorList>
            <person name="Lin X."/>
        </authorList>
    </citation>
    <scope>NUCLEOTIDE SEQUENCE [LARGE SCALE GENOMIC DNA]</scope>
    <source>
        <strain evidence="2">JLT2012</strain>
    </source>
</reference>
<dbReference type="Proteomes" id="UP000198462">
    <property type="component" value="Unassembled WGS sequence"/>
</dbReference>
<evidence type="ECO:0000313" key="1">
    <source>
        <dbReference type="EMBL" id="OWV32900.1"/>
    </source>
</evidence>
<keyword evidence="2" id="KW-1185">Reference proteome</keyword>
<comment type="caution">
    <text evidence="1">The sequence shown here is derived from an EMBL/GenBank/DDBJ whole genome shotgun (WGS) entry which is preliminary data.</text>
</comment>
<gene>
    <name evidence="1" type="ORF">B5C34_05160</name>
</gene>
<proteinExistence type="predicted"/>
<name>A0A219B3I0_9SPHN</name>
<accession>A0A219B3I0</accession>
<evidence type="ECO:0000313" key="2">
    <source>
        <dbReference type="Proteomes" id="UP000198462"/>
    </source>
</evidence>
<sequence length="65" mass="7370">MSAELPVLEWVGRRIESWFDASFDAAVYGTAAKRAADRRQDVQSVMDRTGIARDPALKGILERYR</sequence>
<dbReference type="AlphaFoldDB" id="A0A219B3I0"/>